<gene>
    <name evidence="10" type="ORF">KFL_001980050</name>
</gene>
<dbReference type="EMBL" id="DF237147">
    <property type="protein sequence ID" value="GAQ84623.1"/>
    <property type="molecule type" value="Genomic_DNA"/>
</dbReference>
<evidence type="ECO:0000256" key="6">
    <source>
        <dbReference type="ARBA" id="ARBA00022989"/>
    </source>
</evidence>
<protein>
    <submittedName>
        <fullName evidence="10">Glycerol-3-phosphate permease</fullName>
    </submittedName>
</protein>
<dbReference type="GO" id="GO:0016020">
    <property type="term" value="C:membrane"/>
    <property type="evidence" value="ECO:0007669"/>
    <property type="project" value="UniProtKB-SubCell"/>
</dbReference>
<dbReference type="PANTHER" id="PTHR43184:SF12">
    <property type="entry name" value="SUGAR PHOSPHATE EXCHANGER 3"/>
    <property type="match status" value="1"/>
</dbReference>
<reference evidence="10 11" key="1">
    <citation type="journal article" date="2014" name="Nat. Commun.">
        <title>Klebsormidium flaccidum genome reveals primary factors for plant terrestrial adaptation.</title>
        <authorList>
            <person name="Hori K."/>
            <person name="Maruyama F."/>
            <person name="Fujisawa T."/>
            <person name="Togashi T."/>
            <person name="Yamamoto N."/>
            <person name="Seo M."/>
            <person name="Sato S."/>
            <person name="Yamada T."/>
            <person name="Mori H."/>
            <person name="Tajima N."/>
            <person name="Moriyama T."/>
            <person name="Ikeuchi M."/>
            <person name="Watanabe M."/>
            <person name="Wada H."/>
            <person name="Kobayashi K."/>
            <person name="Saito M."/>
            <person name="Masuda T."/>
            <person name="Sasaki-Sekimoto Y."/>
            <person name="Mashiguchi K."/>
            <person name="Awai K."/>
            <person name="Shimojima M."/>
            <person name="Masuda S."/>
            <person name="Iwai M."/>
            <person name="Nobusawa T."/>
            <person name="Narise T."/>
            <person name="Kondo S."/>
            <person name="Saito H."/>
            <person name="Sato R."/>
            <person name="Murakawa M."/>
            <person name="Ihara Y."/>
            <person name="Oshima-Yamada Y."/>
            <person name="Ohtaka K."/>
            <person name="Satoh M."/>
            <person name="Sonobe K."/>
            <person name="Ishii M."/>
            <person name="Ohtani R."/>
            <person name="Kanamori-Sato M."/>
            <person name="Honoki R."/>
            <person name="Miyazaki D."/>
            <person name="Mochizuki H."/>
            <person name="Umetsu J."/>
            <person name="Higashi K."/>
            <person name="Shibata D."/>
            <person name="Kamiya Y."/>
            <person name="Sato N."/>
            <person name="Nakamura Y."/>
            <person name="Tabata S."/>
            <person name="Ida S."/>
            <person name="Kurokawa K."/>
            <person name="Ohta H."/>
        </authorList>
    </citation>
    <scope>NUCLEOTIDE SEQUENCE [LARGE SCALE GENOMIC DNA]</scope>
    <source>
        <strain evidence="10 11">NIES-2285</strain>
    </source>
</reference>
<keyword evidence="11" id="KW-1185">Reference proteome</keyword>
<evidence type="ECO:0000256" key="3">
    <source>
        <dbReference type="ARBA" id="ARBA00022448"/>
    </source>
</evidence>
<sequence>MARLAPGAALLARCCGKRCSLRSYQLQALGLTFLAYTLYHAARKPPSIVKSSLDPEKDVAAASAASNLGAAGPAAGWPPFNSAGGKGLLGDLDVAFLGAYAAGMFVAGHLGDRVDLRLFLFGGMFLSGAFTVLFGMGFFWGVHRLAYFLLVQVAAGAFQSTGWPSVVSVVANWHGSQRLGFIMGCWNAHVSVGNILGSLIAAEVLDQGWGYSFVVPGLLLMAGGVVMFLFLVVHPEDVGLHLPREAVPDADTADAGEEASTLLQDRQEVAGAGGESEDAGSVAHSDMKGISFWEAWSIPGVAPFAACLFFTKLVAYCLMYWLPFYIRHTNIGGSYLSDAASGRLSTLFDIGGVAGGILAGSLSDHFAAPASTAAAFMYAAIPCLWVYFLWGHISLGLNIVLMVLAGVCVNGPYALITTAVSADLGKKGSLNNSRATAIVTAIIDGSGSVGAAIGPLLTGWISQAGRGQGWRFVFYMLMLSALAAALLLSKLVRHEYRERRLNRSLVPQEGDPLEQ</sequence>
<evidence type="ECO:0000256" key="4">
    <source>
        <dbReference type="ARBA" id="ARBA00022597"/>
    </source>
</evidence>
<feature type="transmembrane region" description="Helical" evidence="8">
    <location>
        <begin position="26"/>
        <end position="42"/>
    </location>
</feature>
<evidence type="ECO:0000256" key="5">
    <source>
        <dbReference type="ARBA" id="ARBA00022692"/>
    </source>
</evidence>
<dbReference type="OMA" id="QPVGNIF"/>
<feature type="transmembrane region" description="Helical" evidence="8">
    <location>
        <begin position="179"/>
        <end position="202"/>
    </location>
</feature>
<dbReference type="STRING" id="105231.A0A1Y1I2C7"/>
<dbReference type="PIRSF" id="PIRSF002808">
    <property type="entry name" value="Hexose_phosphate_transp"/>
    <property type="match status" value="1"/>
</dbReference>
<dbReference type="InterPro" id="IPR000849">
    <property type="entry name" value="Sugar_P_transporter"/>
</dbReference>
<organism evidence="10 11">
    <name type="scientific">Klebsormidium nitens</name>
    <name type="common">Green alga</name>
    <name type="synonym">Ulothrix nitens</name>
    <dbReference type="NCBI Taxonomy" id="105231"/>
    <lineage>
        <taxon>Eukaryota</taxon>
        <taxon>Viridiplantae</taxon>
        <taxon>Streptophyta</taxon>
        <taxon>Klebsormidiophyceae</taxon>
        <taxon>Klebsormidiales</taxon>
        <taxon>Klebsormidiaceae</taxon>
        <taxon>Klebsormidium</taxon>
    </lineage>
</organism>
<feature type="transmembrane region" description="Helical" evidence="8">
    <location>
        <begin position="118"/>
        <end position="140"/>
    </location>
</feature>
<feature type="transmembrane region" description="Helical" evidence="8">
    <location>
        <begin position="208"/>
        <end position="233"/>
    </location>
</feature>
<evidence type="ECO:0000313" key="11">
    <source>
        <dbReference type="Proteomes" id="UP000054558"/>
    </source>
</evidence>
<dbReference type="PANTHER" id="PTHR43184">
    <property type="entry name" value="MAJOR FACILITATOR SUPERFAMILY TRANSPORTER 16, ISOFORM B"/>
    <property type="match status" value="1"/>
</dbReference>
<dbReference type="SUPFAM" id="SSF103473">
    <property type="entry name" value="MFS general substrate transporter"/>
    <property type="match status" value="1"/>
</dbReference>
<dbReference type="Proteomes" id="UP000054558">
    <property type="component" value="Unassembled WGS sequence"/>
</dbReference>
<proteinExistence type="inferred from homology"/>
<dbReference type="Gene3D" id="1.20.1250.20">
    <property type="entry name" value="MFS general substrate transporter like domains"/>
    <property type="match status" value="2"/>
</dbReference>
<feature type="transmembrane region" description="Helical" evidence="8">
    <location>
        <begin position="472"/>
        <end position="492"/>
    </location>
</feature>
<dbReference type="GO" id="GO:0055062">
    <property type="term" value="P:phosphate ion homeostasis"/>
    <property type="evidence" value="ECO:0007669"/>
    <property type="project" value="UniProtKB-ARBA"/>
</dbReference>
<accession>A0A1Y1I2C7</accession>
<name>A0A1Y1I2C7_KLENI</name>
<feature type="domain" description="Major facilitator superfamily (MFS) profile" evidence="9">
    <location>
        <begin position="23"/>
        <end position="496"/>
    </location>
</feature>
<keyword evidence="7 8" id="KW-0472">Membrane</keyword>
<evidence type="ECO:0000256" key="8">
    <source>
        <dbReference type="SAM" id="Phobius"/>
    </source>
</evidence>
<keyword evidence="6 8" id="KW-1133">Transmembrane helix</keyword>
<comment type="subcellular location">
    <subcellularLocation>
        <location evidence="1">Membrane</location>
        <topology evidence="1">Multi-pass membrane protein</topology>
    </subcellularLocation>
</comment>
<dbReference type="Pfam" id="PF07690">
    <property type="entry name" value="MFS_1"/>
    <property type="match status" value="1"/>
</dbReference>
<dbReference type="GO" id="GO:0022857">
    <property type="term" value="F:transmembrane transporter activity"/>
    <property type="evidence" value="ECO:0007669"/>
    <property type="project" value="InterPro"/>
</dbReference>
<evidence type="ECO:0000313" key="10">
    <source>
        <dbReference type="EMBL" id="GAQ84623.1"/>
    </source>
</evidence>
<evidence type="ECO:0000256" key="1">
    <source>
        <dbReference type="ARBA" id="ARBA00004141"/>
    </source>
</evidence>
<feature type="transmembrane region" description="Helical" evidence="8">
    <location>
        <begin position="396"/>
        <end position="416"/>
    </location>
</feature>
<evidence type="ECO:0000259" key="9">
    <source>
        <dbReference type="PROSITE" id="PS50850"/>
    </source>
</evidence>
<feature type="transmembrane region" description="Helical" evidence="8">
    <location>
        <begin position="301"/>
        <end position="322"/>
    </location>
</feature>
<evidence type="ECO:0000256" key="7">
    <source>
        <dbReference type="ARBA" id="ARBA00023136"/>
    </source>
</evidence>
<dbReference type="PROSITE" id="PS50850">
    <property type="entry name" value="MFS"/>
    <property type="match status" value="1"/>
</dbReference>
<keyword evidence="3" id="KW-0813">Transport</keyword>
<dbReference type="InterPro" id="IPR011701">
    <property type="entry name" value="MFS"/>
</dbReference>
<dbReference type="AlphaFoldDB" id="A0A1Y1I2C7"/>
<keyword evidence="4" id="KW-0762">Sugar transport</keyword>
<feature type="transmembrane region" description="Helical" evidence="8">
    <location>
        <begin position="146"/>
        <end position="167"/>
    </location>
</feature>
<dbReference type="InterPro" id="IPR020846">
    <property type="entry name" value="MFS_dom"/>
</dbReference>
<evidence type="ECO:0000256" key="2">
    <source>
        <dbReference type="ARBA" id="ARBA00009598"/>
    </source>
</evidence>
<keyword evidence="5 8" id="KW-0812">Transmembrane</keyword>
<dbReference type="OrthoDB" id="3639251at2759"/>
<feature type="transmembrane region" description="Helical" evidence="8">
    <location>
        <begin position="366"/>
        <end position="390"/>
    </location>
</feature>
<comment type="similarity">
    <text evidence="2">Belongs to the major facilitator superfamily. Organophosphate:Pi antiporter (OPA) (TC 2.A.1.4) family.</text>
</comment>
<dbReference type="InterPro" id="IPR036259">
    <property type="entry name" value="MFS_trans_sf"/>
</dbReference>